<evidence type="ECO:0000256" key="9">
    <source>
        <dbReference type="ARBA" id="ARBA00022840"/>
    </source>
</evidence>
<dbReference type="PROSITE" id="PS50835">
    <property type="entry name" value="IG_LIKE"/>
    <property type="match status" value="1"/>
</dbReference>
<keyword evidence="9 16" id="KW-0067">ATP-binding</keyword>
<evidence type="ECO:0000256" key="13">
    <source>
        <dbReference type="ARBA" id="ARBA00023170"/>
    </source>
</evidence>
<dbReference type="GO" id="GO:0005886">
    <property type="term" value="C:plasma membrane"/>
    <property type="evidence" value="ECO:0007669"/>
    <property type="project" value="TreeGrafter"/>
</dbReference>
<dbReference type="InterPro" id="IPR011009">
    <property type="entry name" value="Kinase-like_dom_sf"/>
</dbReference>
<protein>
    <recommendedName>
        <fullName evidence="2">receptor protein-tyrosine kinase</fullName>
        <ecNumber evidence="2">2.7.10.1</ecNumber>
    </recommendedName>
</protein>
<feature type="binding site" evidence="17">
    <location>
        <position position="364"/>
    </location>
    <ligand>
        <name>Mg(2+)</name>
        <dbReference type="ChEBI" id="CHEBI:18420"/>
    </ligand>
</feature>
<dbReference type="InterPro" id="IPR007110">
    <property type="entry name" value="Ig-like_dom"/>
</dbReference>
<dbReference type="Gene3D" id="2.60.40.10">
    <property type="entry name" value="Immunoglobulins"/>
    <property type="match status" value="1"/>
</dbReference>
<evidence type="ECO:0000256" key="16">
    <source>
        <dbReference type="PIRSR" id="PIRSR000615-2"/>
    </source>
</evidence>
<dbReference type="InterPro" id="IPR036179">
    <property type="entry name" value="Ig-like_dom_sf"/>
</dbReference>
<feature type="binding site" evidence="17">
    <location>
        <position position="377"/>
    </location>
    <ligand>
        <name>Mg(2+)</name>
        <dbReference type="ChEBI" id="CHEBI:18420"/>
    </ligand>
</feature>
<dbReference type="SUPFAM" id="SSF56112">
    <property type="entry name" value="Protein kinase-like (PK-like)"/>
    <property type="match status" value="1"/>
</dbReference>
<evidence type="ECO:0000259" key="19">
    <source>
        <dbReference type="PROSITE" id="PS50011"/>
    </source>
</evidence>
<keyword evidence="14" id="KW-0325">Glycoprotein</keyword>
<dbReference type="GO" id="GO:0043235">
    <property type="term" value="C:receptor complex"/>
    <property type="evidence" value="ECO:0007669"/>
    <property type="project" value="TreeGrafter"/>
</dbReference>
<keyword evidence="13" id="KW-0675">Receptor</keyword>
<feature type="domain" description="Ig-like" evidence="20">
    <location>
        <begin position="10"/>
        <end position="141"/>
    </location>
</feature>
<evidence type="ECO:0000256" key="4">
    <source>
        <dbReference type="ARBA" id="ARBA00022679"/>
    </source>
</evidence>
<dbReference type="InterPro" id="IPR013783">
    <property type="entry name" value="Ig-like_fold"/>
</dbReference>
<evidence type="ECO:0000256" key="8">
    <source>
        <dbReference type="ARBA" id="ARBA00022777"/>
    </source>
</evidence>
<dbReference type="SUPFAM" id="SSF48726">
    <property type="entry name" value="Immunoglobulin"/>
    <property type="match status" value="1"/>
</dbReference>
<feature type="region of interest" description="Disordered" evidence="18">
    <location>
        <begin position="501"/>
        <end position="562"/>
    </location>
</feature>
<feature type="active site" description="Proton acceptor" evidence="15">
    <location>
        <position position="359"/>
    </location>
</feature>
<accession>A0A915MVU6</accession>
<evidence type="ECO:0000256" key="6">
    <source>
        <dbReference type="ARBA" id="ARBA00022729"/>
    </source>
</evidence>
<dbReference type="InterPro" id="IPR001245">
    <property type="entry name" value="Ser-Thr/Tyr_kinase_cat_dom"/>
</dbReference>
<dbReference type="InterPro" id="IPR008266">
    <property type="entry name" value="Tyr_kinase_AS"/>
</dbReference>
<reference evidence="22" key="1">
    <citation type="submission" date="2022-11" db="UniProtKB">
        <authorList>
            <consortium name="WormBaseParasite"/>
        </authorList>
    </citation>
    <scope>IDENTIFICATION</scope>
</reference>
<dbReference type="PANTHER" id="PTHR24416">
    <property type="entry name" value="TYROSINE-PROTEIN KINASE RECEPTOR"/>
    <property type="match status" value="1"/>
</dbReference>
<dbReference type="PRINTS" id="PR00109">
    <property type="entry name" value="TYRKINASE"/>
</dbReference>
<evidence type="ECO:0000256" key="1">
    <source>
        <dbReference type="ARBA" id="ARBA00004167"/>
    </source>
</evidence>
<keyword evidence="12" id="KW-0829">Tyrosine-protein kinase</keyword>
<name>A0A915MVU6_MELJA</name>
<feature type="binding site" evidence="16">
    <location>
        <position position="363"/>
    </location>
    <ligand>
        <name>ATP</name>
        <dbReference type="ChEBI" id="CHEBI:30616"/>
    </ligand>
</feature>
<keyword evidence="8" id="KW-0418">Kinase</keyword>
<dbReference type="Gene3D" id="1.10.510.10">
    <property type="entry name" value="Transferase(Phosphotransferase) domain 1"/>
    <property type="match status" value="1"/>
</dbReference>
<dbReference type="AlphaFoldDB" id="A0A915MVU6"/>
<dbReference type="GO" id="GO:0007169">
    <property type="term" value="P:cell surface receptor protein tyrosine kinase signaling pathway"/>
    <property type="evidence" value="ECO:0007669"/>
    <property type="project" value="TreeGrafter"/>
</dbReference>
<dbReference type="WBParaSite" id="scaffold5056_cov170.g9008">
    <property type="protein sequence ID" value="scaffold5056_cov170.g9008"/>
    <property type="gene ID" value="scaffold5056_cov170.g9008"/>
</dbReference>
<keyword evidence="7 16" id="KW-0547">Nucleotide-binding</keyword>
<evidence type="ECO:0000313" key="22">
    <source>
        <dbReference type="WBParaSite" id="scaffold5056_cov170.g9008"/>
    </source>
</evidence>
<dbReference type="GO" id="GO:0004714">
    <property type="term" value="F:transmembrane receptor protein tyrosine kinase activity"/>
    <property type="evidence" value="ECO:0007669"/>
    <property type="project" value="UniProtKB-EC"/>
</dbReference>
<keyword evidence="17" id="KW-0479">Metal-binding</keyword>
<evidence type="ECO:0000256" key="14">
    <source>
        <dbReference type="ARBA" id="ARBA00023180"/>
    </source>
</evidence>
<dbReference type="GO" id="GO:0046872">
    <property type="term" value="F:metal ion binding"/>
    <property type="evidence" value="ECO:0007669"/>
    <property type="project" value="UniProtKB-KW"/>
</dbReference>
<evidence type="ECO:0000256" key="12">
    <source>
        <dbReference type="ARBA" id="ARBA00023137"/>
    </source>
</evidence>
<dbReference type="PIRSF" id="PIRSF000615">
    <property type="entry name" value="TyrPK_CSF1-R"/>
    <property type="match status" value="1"/>
</dbReference>
<dbReference type="SMART" id="SM00219">
    <property type="entry name" value="TyrKc"/>
    <property type="match status" value="1"/>
</dbReference>
<evidence type="ECO:0000256" key="17">
    <source>
        <dbReference type="PIRSR" id="PIRSR000615-3"/>
    </source>
</evidence>
<evidence type="ECO:0000256" key="10">
    <source>
        <dbReference type="ARBA" id="ARBA00022989"/>
    </source>
</evidence>
<dbReference type="GO" id="GO:0005524">
    <property type="term" value="F:ATP binding"/>
    <property type="evidence" value="ECO:0007669"/>
    <property type="project" value="UniProtKB-KW"/>
</dbReference>
<keyword evidence="17" id="KW-0460">Magnesium</keyword>
<dbReference type="Proteomes" id="UP000887561">
    <property type="component" value="Unplaced"/>
</dbReference>
<keyword evidence="10" id="KW-1133">Transmembrane helix</keyword>
<evidence type="ECO:0000256" key="15">
    <source>
        <dbReference type="PIRSR" id="PIRSR000615-1"/>
    </source>
</evidence>
<evidence type="ECO:0000256" key="7">
    <source>
        <dbReference type="ARBA" id="ARBA00022741"/>
    </source>
</evidence>
<keyword evidence="21" id="KW-1185">Reference proteome</keyword>
<dbReference type="FunFam" id="1.10.510.10:FF:000089">
    <property type="entry name" value="Tyrosine-protein kinase receptor TYRO3"/>
    <property type="match status" value="1"/>
</dbReference>
<dbReference type="Pfam" id="PF07714">
    <property type="entry name" value="PK_Tyr_Ser-Thr"/>
    <property type="match status" value="1"/>
</dbReference>
<feature type="domain" description="Protein kinase" evidence="19">
    <location>
        <begin position="241"/>
        <end position="493"/>
    </location>
</feature>
<dbReference type="PROSITE" id="PS00109">
    <property type="entry name" value="PROTEIN_KINASE_TYR"/>
    <property type="match status" value="1"/>
</dbReference>
<comment type="subcellular location">
    <subcellularLocation>
        <location evidence="1">Membrane</location>
        <topology evidence="1">Single-pass membrane protein</topology>
    </subcellularLocation>
</comment>
<sequence length="585" mass="65466">MKTDVQIVPPRFKQNARINQFAYLGDSIKFKCNAVGRPQPKVHWYRNGKYMNYSYLASHSRLKEKGMSLEVHRIEVSDRVVAPYFRKSEEDTRTNIVIPAGRTLKLSCKAGGQPEPQVDSGEYTCEVFNSAGSILRRFHVEVQDRIRARPILVPNVLQNRTVDVNGTVNFTCQSMGNATLTVNEFRSLTLPTEVPTPWPLSYTVVITRKPQREGEHWSDLASTYSITVEPVPVLRQHGGRGTKATPAGTSGTGDTVPLMDSTQQLLQGNILESSLLSDYEVPTDSTWEIERNRLQYVDILGEGAFGENVSIVDTTGADHQLTHLQQPEKQLTLKDLVQFATEIARGMEFLASKKIIHRDLAARNVLVASDLTMKISDFGLSRNVFYHDYYRKRGAGRLPIKWMAPEALEANVYTVNSDVWSYGILLWEIMTLGGTPYPSIAMPQLYNLLKEGYRMEAPHNCPDEIYGVMVSCWQERPEARPGFQTIGDYFEWIIKESEKTADISRSETENGGETTDEGPYAVIPEGSQEDRKGPGGGGNNGNNGFTGLRIGNGKEKSMSRPMSAPGLTSFEVRKIYFGFLCLRLG</sequence>
<evidence type="ECO:0000256" key="2">
    <source>
        <dbReference type="ARBA" id="ARBA00011902"/>
    </source>
</evidence>
<dbReference type="PANTHER" id="PTHR24416:SF550">
    <property type="entry name" value="FIBROBLAST GROWTH FACTOR RECEPTOR HOMOLOG 1-RELATED"/>
    <property type="match status" value="1"/>
</dbReference>
<keyword evidence="11" id="KW-0472">Membrane</keyword>
<keyword evidence="4" id="KW-0808">Transferase</keyword>
<organism evidence="21 22">
    <name type="scientific">Meloidogyne javanica</name>
    <name type="common">Root-knot nematode worm</name>
    <dbReference type="NCBI Taxonomy" id="6303"/>
    <lineage>
        <taxon>Eukaryota</taxon>
        <taxon>Metazoa</taxon>
        <taxon>Ecdysozoa</taxon>
        <taxon>Nematoda</taxon>
        <taxon>Chromadorea</taxon>
        <taxon>Rhabditida</taxon>
        <taxon>Tylenchina</taxon>
        <taxon>Tylenchomorpha</taxon>
        <taxon>Tylenchoidea</taxon>
        <taxon>Meloidogynidae</taxon>
        <taxon>Meloidogyninae</taxon>
        <taxon>Meloidogyne</taxon>
        <taxon>Meloidogyne incognita group</taxon>
    </lineage>
</organism>
<feature type="region of interest" description="Disordered" evidence="18">
    <location>
        <begin position="236"/>
        <end position="257"/>
    </location>
</feature>
<dbReference type="PROSITE" id="PS50011">
    <property type="entry name" value="PROTEIN_KINASE_DOM"/>
    <property type="match status" value="1"/>
</dbReference>
<evidence type="ECO:0000256" key="5">
    <source>
        <dbReference type="ARBA" id="ARBA00022692"/>
    </source>
</evidence>
<dbReference type="InterPro" id="IPR020635">
    <property type="entry name" value="Tyr_kinase_cat_dom"/>
</dbReference>
<keyword evidence="6" id="KW-0732">Signal</keyword>
<evidence type="ECO:0000259" key="20">
    <source>
        <dbReference type="PROSITE" id="PS50835"/>
    </source>
</evidence>
<dbReference type="InterPro" id="IPR050122">
    <property type="entry name" value="RTK"/>
</dbReference>
<keyword evidence="5" id="KW-0812">Transmembrane</keyword>
<evidence type="ECO:0000313" key="21">
    <source>
        <dbReference type="Proteomes" id="UP000887561"/>
    </source>
</evidence>
<evidence type="ECO:0000256" key="11">
    <source>
        <dbReference type="ARBA" id="ARBA00023136"/>
    </source>
</evidence>
<evidence type="ECO:0000256" key="18">
    <source>
        <dbReference type="SAM" id="MobiDB-lite"/>
    </source>
</evidence>
<dbReference type="InterPro" id="IPR000719">
    <property type="entry name" value="Prot_kinase_dom"/>
</dbReference>
<proteinExistence type="predicted"/>
<evidence type="ECO:0000256" key="3">
    <source>
        <dbReference type="ARBA" id="ARBA00022553"/>
    </source>
</evidence>
<dbReference type="Pfam" id="PF13927">
    <property type="entry name" value="Ig_3"/>
    <property type="match status" value="1"/>
</dbReference>
<keyword evidence="3" id="KW-0597">Phosphoprotein</keyword>
<dbReference type="EC" id="2.7.10.1" evidence="2"/>